<dbReference type="Proteomes" id="UP000321638">
    <property type="component" value="Unassembled WGS sequence"/>
</dbReference>
<dbReference type="AlphaFoldDB" id="A0A5C8PM69"/>
<dbReference type="EMBL" id="VDUZ01000016">
    <property type="protein sequence ID" value="TXL74848.1"/>
    <property type="molecule type" value="Genomic_DNA"/>
</dbReference>
<reference evidence="3 4" key="1">
    <citation type="submission" date="2019-06" db="EMBL/GenBank/DDBJ databases">
        <title>New taxonomy in bacterial strain CC-CFT640, isolated from vineyard.</title>
        <authorList>
            <person name="Lin S.-Y."/>
            <person name="Tsai C.-F."/>
            <person name="Young C.-C."/>
        </authorList>
    </citation>
    <scope>NUCLEOTIDE SEQUENCE [LARGE SCALE GENOMIC DNA]</scope>
    <source>
        <strain evidence="3 4">CC-CFT640</strain>
    </source>
</reference>
<dbReference type="PANTHER" id="PTHR44196:SF1">
    <property type="entry name" value="DEHYDROGENASE_REDUCTASE SDR FAMILY MEMBER 7B"/>
    <property type="match status" value="1"/>
</dbReference>
<proteinExistence type="inferred from homology"/>
<dbReference type="PANTHER" id="PTHR44196">
    <property type="entry name" value="DEHYDROGENASE/REDUCTASE SDR FAMILY MEMBER 7B"/>
    <property type="match status" value="1"/>
</dbReference>
<dbReference type="GO" id="GO:0016491">
    <property type="term" value="F:oxidoreductase activity"/>
    <property type="evidence" value="ECO:0007669"/>
    <property type="project" value="UniProtKB-KW"/>
</dbReference>
<organism evidence="3 4">
    <name type="scientific">Vineibacter terrae</name>
    <dbReference type="NCBI Taxonomy" id="2586908"/>
    <lineage>
        <taxon>Bacteria</taxon>
        <taxon>Pseudomonadati</taxon>
        <taxon>Pseudomonadota</taxon>
        <taxon>Alphaproteobacteria</taxon>
        <taxon>Hyphomicrobiales</taxon>
        <taxon>Vineibacter</taxon>
    </lineage>
</organism>
<dbReference type="SUPFAM" id="SSF51735">
    <property type="entry name" value="NAD(P)-binding Rossmann-fold domains"/>
    <property type="match status" value="1"/>
</dbReference>
<keyword evidence="4" id="KW-1185">Reference proteome</keyword>
<evidence type="ECO:0000313" key="3">
    <source>
        <dbReference type="EMBL" id="TXL74848.1"/>
    </source>
</evidence>
<gene>
    <name evidence="3" type="ORF">FHP25_15665</name>
</gene>
<accession>A0A5C8PM69</accession>
<sequence>MLSRRTSCIGWSARRWIAAAGSSWPATRISRITALPRCIHGWRSSAPCLPTSTRICACSRISHADCGCVTTSCRLVAADADTWLVLGASAALARAFARRAADKGARLLLAGRDTADLADAAADLRTRFAADVDVIAFDATAPETHGAVATRLAGEKRPNVMLAFATMPAQREMEHDPGLAAATLNANLAGAAAILLHLLPVLESRRGARVVIVGSVAGDRGRRRNYVYGASKAGLHALASGCRSRLHRAGVSVTLVKAGPFDSAMTFTRTGLRGVVTVERVADDCWRAAQRRRSVVYSPAAWRWIMWAVKAIPEPLFKRLDI</sequence>
<name>A0A5C8PM69_9HYPH</name>
<evidence type="ECO:0000256" key="2">
    <source>
        <dbReference type="ARBA" id="ARBA00023002"/>
    </source>
</evidence>
<evidence type="ECO:0000313" key="4">
    <source>
        <dbReference type="Proteomes" id="UP000321638"/>
    </source>
</evidence>
<protein>
    <submittedName>
        <fullName evidence="3">SDR family NAD(P)-dependent oxidoreductase</fullName>
    </submittedName>
</protein>
<dbReference type="OrthoDB" id="335726at2"/>
<keyword evidence="2" id="KW-0560">Oxidoreductase</keyword>
<evidence type="ECO:0000256" key="1">
    <source>
        <dbReference type="ARBA" id="ARBA00006484"/>
    </source>
</evidence>
<dbReference type="GO" id="GO:0016020">
    <property type="term" value="C:membrane"/>
    <property type="evidence" value="ECO:0007669"/>
    <property type="project" value="TreeGrafter"/>
</dbReference>
<dbReference type="Gene3D" id="3.40.50.720">
    <property type="entry name" value="NAD(P)-binding Rossmann-like Domain"/>
    <property type="match status" value="1"/>
</dbReference>
<dbReference type="InterPro" id="IPR002347">
    <property type="entry name" value="SDR_fam"/>
</dbReference>
<comment type="caution">
    <text evidence="3">The sequence shown here is derived from an EMBL/GenBank/DDBJ whole genome shotgun (WGS) entry which is preliminary data.</text>
</comment>
<dbReference type="InterPro" id="IPR036291">
    <property type="entry name" value="NAD(P)-bd_dom_sf"/>
</dbReference>
<dbReference type="PRINTS" id="PR00081">
    <property type="entry name" value="GDHRDH"/>
</dbReference>
<dbReference type="Pfam" id="PF00106">
    <property type="entry name" value="adh_short"/>
    <property type="match status" value="1"/>
</dbReference>
<comment type="similarity">
    <text evidence="1">Belongs to the short-chain dehydrogenases/reductases (SDR) family.</text>
</comment>